<evidence type="ECO:0000313" key="4">
    <source>
        <dbReference type="EMBL" id="KAK4147083.1"/>
    </source>
</evidence>
<feature type="transmembrane region" description="Helical" evidence="2">
    <location>
        <begin position="230"/>
        <end position="254"/>
    </location>
</feature>
<feature type="signal peptide" evidence="3">
    <location>
        <begin position="1"/>
        <end position="21"/>
    </location>
</feature>
<feature type="region of interest" description="Disordered" evidence="1">
    <location>
        <begin position="327"/>
        <end position="354"/>
    </location>
</feature>
<proteinExistence type="predicted"/>
<feature type="region of interest" description="Disordered" evidence="1">
    <location>
        <begin position="458"/>
        <end position="597"/>
    </location>
</feature>
<reference evidence="4" key="2">
    <citation type="submission" date="2023-05" db="EMBL/GenBank/DDBJ databases">
        <authorList>
            <consortium name="Lawrence Berkeley National Laboratory"/>
            <person name="Steindorff A."/>
            <person name="Hensen N."/>
            <person name="Bonometti L."/>
            <person name="Westerberg I."/>
            <person name="Brannstrom I.O."/>
            <person name="Guillou S."/>
            <person name="Cros-Aarteil S."/>
            <person name="Calhoun S."/>
            <person name="Haridas S."/>
            <person name="Kuo A."/>
            <person name="Mondo S."/>
            <person name="Pangilinan J."/>
            <person name="Riley R."/>
            <person name="Labutti K."/>
            <person name="Andreopoulos B."/>
            <person name="Lipzen A."/>
            <person name="Chen C."/>
            <person name="Yanf M."/>
            <person name="Daum C."/>
            <person name="Ng V."/>
            <person name="Clum A."/>
            <person name="Ohm R."/>
            <person name="Martin F."/>
            <person name="Silar P."/>
            <person name="Natvig D."/>
            <person name="Lalanne C."/>
            <person name="Gautier V."/>
            <person name="Ament-Velasquez S.L."/>
            <person name="Kruys A."/>
            <person name="Hutchinson M.I."/>
            <person name="Powell A.J."/>
            <person name="Barry K."/>
            <person name="Miller A.N."/>
            <person name="Grigoriev I.V."/>
            <person name="Debuchy R."/>
            <person name="Gladieux P."/>
            <person name="Thoren M.H."/>
            <person name="Johannesson H."/>
        </authorList>
    </citation>
    <scope>NUCLEOTIDE SEQUENCE</scope>
    <source>
        <strain evidence="4">CBS 141.50</strain>
    </source>
</reference>
<name>A0AAN6ZR04_9PEZI</name>
<keyword evidence="2" id="KW-1133">Transmembrane helix</keyword>
<keyword evidence="2" id="KW-0812">Transmembrane</keyword>
<evidence type="ECO:0000256" key="3">
    <source>
        <dbReference type="SAM" id="SignalP"/>
    </source>
</evidence>
<keyword evidence="5" id="KW-1185">Reference proteome</keyword>
<evidence type="ECO:0008006" key="6">
    <source>
        <dbReference type="Google" id="ProtNLM"/>
    </source>
</evidence>
<evidence type="ECO:0000313" key="5">
    <source>
        <dbReference type="Proteomes" id="UP001302676"/>
    </source>
</evidence>
<dbReference type="Proteomes" id="UP001302676">
    <property type="component" value="Unassembled WGS sequence"/>
</dbReference>
<feature type="compositionally biased region" description="Low complexity" evidence="1">
    <location>
        <begin position="513"/>
        <end position="529"/>
    </location>
</feature>
<feature type="compositionally biased region" description="Low complexity" evidence="1">
    <location>
        <begin position="483"/>
        <end position="494"/>
    </location>
</feature>
<evidence type="ECO:0000256" key="1">
    <source>
        <dbReference type="SAM" id="MobiDB-lite"/>
    </source>
</evidence>
<dbReference type="EMBL" id="MU853557">
    <property type="protein sequence ID" value="KAK4147083.1"/>
    <property type="molecule type" value="Genomic_DNA"/>
</dbReference>
<feature type="compositionally biased region" description="Basic and acidic residues" evidence="1">
    <location>
        <begin position="495"/>
        <end position="504"/>
    </location>
</feature>
<evidence type="ECO:0000256" key="2">
    <source>
        <dbReference type="SAM" id="Phobius"/>
    </source>
</evidence>
<accession>A0AAN6ZR04</accession>
<dbReference type="RefSeq" id="XP_062640454.1">
    <property type="nucleotide sequence ID" value="XM_062782787.1"/>
</dbReference>
<comment type="caution">
    <text evidence="4">The sequence shown here is derived from an EMBL/GenBank/DDBJ whole genome shotgun (WGS) entry which is preliminary data.</text>
</comment>
<reference evidence="4" key="1">
    <citation type="journal article" date="2023" name="Mol. Phylogenet. Evol.">
        <title>Genome-scale phylogeny and comparative genomics of the fungal order Sordariales.</title>
        <authorList>
            <person name="Hensen N."/>
            <person name="Bonometti L."/>
            <person name="Westerberg I."/>
            <person name="Brannstrom I.O."/>
            <person name="Guillou S."/>
            <person name="Cros-Aarteil S."/>
            <person name="Calhoun S."/>
            <person name="Haridas S."/>
            <person name="Kuo A."/>
            <person name="Mondo S."/>
            <person name="Pangilinan J."/>
            <person name="Riley R."/>
            <person name="LaButti K."/>
            <person name="Andreopoulos B."/>
            <person name="Lipzen A."/>
            <person name="Chen C."/>
            <person name="Yan M."/>
            <person name="Daum C."/>
            <person name="Ng V."/>
            <person name="Clum A."/>
            <person name="Steindorff A."/>
            <person name="Ohm R.A."/>
            <person name="Martin F."/>
            <person name="Silar P."/>
            <person name="Natvig D.O."/>
            <person name="Lalanne C."/>
            <person name="Gautier V."/>
            <person name="Ament-Velasquez S.L."/>
            <person name="Kruys A."/>
            <person name="Hutchinson M.I."/>
            <person name="Powell A.J."/>
            <person name="Barry K."/>
            <person name="Miller A.N."/>
            <person name="Grigoriev I.V."/>
            <person name="Debuchy R."/>
            <person name="Gladieux P."/>
            <person name="Hiltunen Thoren M."/>
            <person name="Johannesson H."/>
        </authorList>
    </citation>
    <scope>NUCLEOTIDE SEQUENCE</scope>
    <source>
        <strain evidence="4">CBS 141.50</strain>
    </source>
</reference>
<dbReference type="AlphaFoldDB" id="A0AAN6ZR04"/>
<sequence>MAKLATYTLVAALLAPRLTSALQVTPNSPCASACARSPTQNPADSEASYTQNSDIVCSDADYARPAGVKFQECMTCLQTSTYSQGDESDVMWFLYNMRYTAAYCIFGYPNATDVDQTPCMTSTACGHLQAAVEHGVPDPKGTTAYSYCMAGKGEAANTASYDGCIPCISAERTTNYLANYFVALEAGCQQQPAPGVLLGLNATVFSKTTIGIVDPATIGQDDEQQGLGTAAIAGVVVAVVVLLLIITATTTICLRKRRNRILRAGAHASFFSRFSHVAHHRRSSMASFQCQTHMVSPRFWPGAHDGSTPVDDDNYYHYLYQQQQLQQQQQQLTPDYTTTPDRSSIWKPPYEHPDDIAATATETHTPPPPETTIDDFSSQKPAPLHITTTVPPTFPPQAHHNQYSSPSTTATAAADPIPATPVVHYAHSPADFRSPMSAESVRSTAALLPAGYQHGYGHAHQTGGGWPLSPDEEQQQQQMASHTPTTTITTPVEQPTRKPGERHIIKLNGPGITTTSTTSSANNSGVTVSFPPPPTAAVSSRKASRGNGGGLLSLVSGTRFGGGNNNNNHNNNGGGSGTGSPVESWEIQTAFAAPPRR</sequence>
<feature type="chain" id="PRO_5042986170" description="LPXTG-domain-containing protein" evidence="3">
    <location>
        <begin position="22"/>
        <end position="597"/>
    </location>
</feature>
<feature type="compositionally biased region" description="Polar residues" evidence="1">
    <location>
        <begin position="333"/>
        <end position="342"/>
    </location>
</feature>
<organism evidence="4 5">
    <name type="scientific">Dichotomopilus funicola</name>
    <dbReference type="NCBI Taxonomy" id="1934379"/>
    <lineage>
        <taxon>Eukaryota</taxon>
        <taxon>Fungi</taxon>
        <taxon>Dikarya</taxon>
        <taxon>Ascomycota</taxon>
        <taxon>Pezizomycotina</taxon>
        <taxon>Sordariomycetes</taxon>
        <taxon>Sordariomycetidae</taxon>
        <taxon>Sordariales</taxon>
        <taxon>Chaetomiaceae</taxon>
        <taxon>Dichotomopilus</taxon>
    </lineage>
</organism>
<gene>
    <name evidence="4" type="ORF">C8A04DRAFT_34305</name>
</gene>
<keyword evidence="2" id="KW-0472">Membrane</keyword>
<dbReference type="GeneID" id="87819400"/>
<protein>
    <recommendedName>
        <fullName evidence="6">LPXTG-domain-containing protein</fullName>
    </recommendedName>
</protein>
<keyword evidence="3" id="KW-0732">Signal</keyword>